<dbReference type="SUPFAM" id="SSF50952">
    <property type="entry name" value="Soluble quinoprotein glucose dehydrogenase"/>
    <property type="match status" value="1"/>
</dbReference>
<evidence type="ECO:0000259" key="3">
    <source>
        <dbReference type="Pfam" id="PF07995"/>
    </source>
</evidence>
<feature type="transmembrane region" description="Helical" evidence="2">
    <location>
        <begin position="12"/>
        <end position="31"/>
    </location>
</feature>
<proteinExistence type="predicted"/>
<feature type="compositionally biased region" description="Pro residues" evidence="1">
    <location>
        <begin position="178"/>
        <end position="187"/>
    </location>
</feature>
<organism evidence="4">
    <name type="scientific">freshwater metagenome</name>
    <dbReference type="NCBI Taxonomy" id="449393"/>
    <lineage>
        <taxon>unclassified sequences</taxon>
        <taxon>metagenomes</taxon>
        <taxon>ecological metagenomes</taxon>
    </lineage>
</organism>
<name>A0A6J6A1F6_9ZZZZ</name>
<feature type="region of interest" description="Disordered" evidence="1">
    <location>
        <begin position="36"/>
        <end position="57"/>
    </location>
</feature>
<accession>A0A6J6A1F6</accession>
<dbReference type="InterPro" id="IPR011042">
    <property type="entry name" value="6-blade_b-propeller_TolB-like"/>
</dbReference>
<dbReference type="InterPro" id="IPR012938">
    <property type="entry name" value="Glc/Sorbosone_DH"/>
</dbReference>
<gene>
    <name evidence="4" type="ORF">UFOPK3331_02025</name>
</gene>
<reference evidence="4" key="1">
    <citation type="submission" date="2020-05" db="EMBL/GenBank/DDBJ databases">
        <authorList>
            <person name="Chiriac C."/>
            <person name="Salcher M."/>
            <person name="Ghai R."/>
            <person name="Kavagutti S V."/>
        </authorList>
    </citation>
    <scope>NUCLEOTIDE SEQUENCE</scope>
</reference>
<evidence type="ECO:0000256" key="1">
    <source>
        <dbReference type="SAM" id="MobiDB-lite"/>
    </source>
</evidence>
<feature type="domain" description="Glucose/Sorbosone dehydrogenase" evidence="3">
    <location>
        <begin position="234"/>
        <end position="429"/>
    </location>
</feature>
<feature type="region of interest" description="Disordered" evidence="1">
    <location>
        <begin position="178"/>
        <end position="224"/>
    </location>
</feature>
<keyword evidence="2" id="KW-0812">Transmembrane</keyword>
<feature type="compositionally biased region" description="Low complexity" evidence="1">
    <location>
        <begin position="46"/>
        <end position="57"/>
    </location>
</feature>
<feature type="compositionally biased region" description="Low complexity" evidence="1">
    <location>
        <begin position="188"/>
        <end position="221"/>
    </location>
</feature>
<dbReference type="Gene3D" id="2.120.10.30">
    <property type="entry name" value="TolB, C-terminal domain"/>
    <property type="match status" value="1"/>
</dbReference>
<keyword evidence="2" id="KW-1133">Transmembrane helix</keyword>
<evidence type="ECO:0000313" key="4">
    <source>
        <dbReference type="EMBL" id="CAB4346890.1"/>
    </source>
</evidence>
<protein>
    <submittedName>
        <fullName evidence="4">Unannotated protein</fullName>
    </submittedName>
</protein>
<keyword evidence="2" id="KW-0472">Membrane</keyword>
<feature type="compositionally biased region" description="Polar residues" evidence="1">
    <location>
        <begin position="36"/>
        <end position="45"/>
    </location>
</feature>
<sequence length="480" mass="49874">MALTDEHRRISGTLLRAVAGVLTLVIGIAAISCSAPTKDSSNDPSANGTATTAVDAGAGPTSITKTFRTIEVAKGFDKASNIVSRPMRNQLWVTLRTGAVRVIEIETAWNLELGQTQRNGFKSYPNPIFDLSGDISTEGERGVLGIAFSTDARTLFLSYVNRKGELVVASWFVNDPAPPPVTAPPTTAPATTVPGAPTTSSTTSTTRTTIPAPTTTQTIPILPDPVVDPASKRVLLTIPHEGNSNYSGQLTLGRDGYLYIGVGDSQNGGADKTAQNPDSLLGKILRIDPSGEKASATDPYAIPPSNPFAKSGGSPQIWSIGAQNPLRFSFDRANGNMWVADAGHSQFGEIDYLPAAKGGGAGANLGWPFKEGKEPGPSPTGAPSSLVAPIAVSPTTGADCPIIGGFVYRGSVTELQGVYIYGDFCSGTVKGLLQRKGIVLDDKAIGPQTGAKSLVAFAEDSQGELYLVTAGGSVQRMVAT</sequence>
<dbReference type="InterPro" id="IPR011041">
    <property type="entry name" value="Quinoprot_gluc/sorb_DH_b-prop"/>
</dbReference>
<evidence type="ECO:0000256" key="2">
    <source>
        <dbReference type="SAM" id="Phobius"/>
    </source>
</evidence>
<dbReference type="PANTHER" id="PTHR19328:SF75">
    <property type="entry name" value="ALDOSE SUGAR DEHYDROGENASE YLII"/>
    <property type="match status" value="1"/>
</dbReference>
<dbReference type="AlphaFoldDB" id="A0A6J6A1F6"/>
<dbReference type="Pfam" id="PF07995">
    <property type="entry name" value="GSDH"/>
    <property type="match status" value="1"/>
</dbReference>
<dbReference type="PANTHER" id="PTHR19328">
    <property type="entry name" value="HEDGEHOG-INTERACTING PROTEIN"/>
    <property type="match status" value="1"/>
</dbReference>
<dbReference type="EMBL" id="CAESAL010000132">
    <property type="protein sequence ID" value="CAB4346890.1"/>
    <property type="molecule type" value="Genomic_DNA"/>
</dbReference>